<evidence type="ECO:0000313" key="10">
    <source>
        <dbReference type="Proteomes" id="UP000836841"/>
    </source>
</evidence>
<dbReference type="InterPro" id="IPR008271">
    <property type="entry name" value="Ser/Thr_kinase_AS"/>
</dbReference>
<evidence type="ECO:0000256" key="4">
    <source>
        <dbReference type="ARBA" id="ARBA00022777"/>
    </source>
</evidence>
<comment type="similarity">
    <text evidence="7">Belongs to the protein kinase superfamily.</text>
</comment>
<evidence type="ECO:0000256" key="2">
    <source>
        <dbReference type="ARBA" id="ARBA00022679"/>
    </source>
</evidence>
<feature type="binding site" evidence="6">
    <location>
        <position position="86"/>
    </location>
    <ligand>
        <name>ATP</name>
        <dbReference type="ChEBI" id="CHEBI:30616"/>
    </ligand>
</feature>
<sequence>MEAGIENTGKYGNGLSRLSSRSEDQILEGSNLKRFKFEELKKATKNFSMDTVLGEGGFGLVFKGWLHEHALTPVRPGTGLAIAVKKLKEDGVQGQKEWLAEINYLGQLTHPNLVKLVGFCSEDDHRLLVYECMPKGSMESHLFRRGSYLHPLPWTTRMKVCLGAARALAFLHDGQTKVIYRDFKTSNILLDSEYNAKLSDFGLALGWNVDDCSHVSTCKVMGTYGYAAPEYLLKDRRLEGRFSLRQAQKVASLAFECLNEDPRQRPSMHRVVTALEQIQQLKN</sequence>
<keyword evidence="2" id="KW-0808">Transferase</keyword>
<dbReference type="InterPro" id="IPR011009">
    <property type="entry name" value="Kinase-like_dom_sf"/>
</dbReference>
<dbReference type="EMBL" id="CAJVSB020000165">
    <property type="protein sequence ID" value="CAH2042244.1"/>
    <property type="molecule type" value="Genomic_DNA"/>
</dbReference>
<evidence type="ECO:0000259" key="8">
    <source>
        <dbReference type="PROSITE" id="PS50011"/>
    </source>
</evidence>
<dbReference type="SUPFAM" id="SSF56112">
    <property type="entry name" value="Protein kinase-like (PK-like)"/>
    <property type="match status" value="1"/>
</dbReference>
<dbReference type="Pfam" id="PF00069">
    <property type="entry name" value="Pkinase"/>
    <property type="match status" value="1"/>
</dbReference>
<evidence type="ECO:0000313" key="9">
    <source>
        <dbReference type="EMBL" id="CAH2042244.1"/>
    </source>
</evidence>
<dbReference type="EC" id="2.7.11.1" evidence="1"/>
<dbReference type="PROSITE" id="PS50011">
    <property type="entry name" value="PROTEIN_KINASE_DOM"/>
    <property type="match status" value="1"/>
</dbReference>
<evidence type="ECO:0000256" key="5">
    <source>
        <dbReference type="ARBA" id="ARBA00022840"/>
    </source>
</evidence>
<reference evidence="9 10" key="1">
    <citation type="submission" date="2022-03" db="EMBL/GenBank/DDBJ databases">
        <authorList>
            <person name="Nunn A."/>
            <person name="Chopra R."/>
            <person name="Nunn A."/>
            <person name="Contreras Garrido A."/>
        </authorList>
    </citation>
    <scope>NUCLEOTIDE SEQUENCE [LARGE SCALE GENOMIC DNA]</scope>
</reference>
<protein>
    <recommendedName>
        <fullName evidence="1">non-specific serine/threonine protein kinase</fullName>
        <ecNumber evidence="1">2.7.11.1</ecNumber>
    </recommendedName>
</protein>
<dbReference type="InterPro" id="IPR050823">
    <property type="entry name" value="Plant_Ser_Thr_Prot_Kinase"/>
</dbReference>
<dbReference type="Proteomes" id="UP000836841">
    <property type="component" value="Unassembled WGS sequence"/>
</dbReference>
<dbReference type="Gene3D" id="1.10.510.10">
    <property type="entry name" value="Transferase(Phosphotransferase) domain 1"/>
    <property type="match status" value="2"/>
</dbReference>
<evidence type="ECO:0000256" key="3">
    <source>
        <dbReference type="ARBA" id="ARBA00022741"/>
    </source>
</evidence>
<keyword evidence="4" id="KW-0418">Kinase</keyword>
<dbReference type="PROSITE" id="PS00108">
    <property type="entry name" value="PROTEIN_KINASE_ST"/>
    <property type="match status" value="1"/>
</dbReference>
<gene>
    <name evidence="9" type="ORF">TAV2_LOCUS4678</name>
</gene>
<dbReference type="GO" id="GO:0004674">
    <property type="term" value="F:protein serine/threonine kinase activity"/>
    <property type="evidence" value="ECO:0007669"/>
    <property type="project" value="UniProtKB-KW"/>
</dbReference>
<organism evidence="9 10">
    <name type="scientific">Thlaspi arvense</name>
    <name type="common">Field penny-cress</name>
    <dbReference type="NCBI Taxonomy" id="13288"/>
    <lineage>
        <taxon>Eukaryota</taxon>
        <taxon>Viridiplantae</taxon>
        <taxon>Streptophyta</taxon>
        <taxon>Embryophyta</taxon>
        <taxon>Tracheophyta</taxon>
        <taxon>Spermatophyta</taxon>
        <taxon>Magnoliopsida</taxon>
        <taxon>eudicotyledons</taxon>
        <taxon>Gunneridae</taxon>
        <taxon>Pentapetalae</taxon>
        <taxon>rosids</taxon>
        <taxon>malvids</taxon>
        <taxon>Brassicales</taxon>
        <taxon>Brassicaceae</taxon>
        <taxon>Thlaspideae</taxon>
        <taxon>Thlaspi</taxon>
    </lineage>
</organism>
<dbReference type="InterPro" id="IPR017441">
    <property type="entry name" value="Protein_kinase_ATP_BS"/>
</dbReference>
<keyword evidence="3 6" id="KW-0547">Nucleotide-binding</keyword>
<keyword evidence="10" id="KW-1185">Reference proteome</keyword>
<dbReference type="AlphaFoldDB" id="A0AAU9RHQ1"/>
<dbReference type="PROSITE" id="PS00107">
    <property type="entry name" value="PROTEIN_KINASE_ATP"/>
    <property type="match status" value="1"/>
</dbReference>
<proteinExistence type="inferred from homology"/>
<name>A0AAU9RHQ1_THLAR</name>
<feature type="domain" description="Protein kinase" evidence="8">
    <location>
        <begin position="47"/>
        <end position="283"/>
    </location>
</feature>
<dbReference type="GO" id="GO:0005524">
    <property type="term" value="F:ATP binding"/>
    <property type="evidence" value="ECO:0007669"/>
    <property type="project" value="UniProtKB-UniRule"/>
</dbReference>
<dbReference type="Gene3D" id="3.30.200.20">
    <property type="entry name" value="Phosphorylase Kinase, domain 1"/>
    <property type="match status" value="1"/>
</dbReference>
<dbReference type="FunFam" id="3.30.200.20:FF:000228">
    <property type="entry name" value="Serine/threonine-protein kinase BIK1"/>
    <property type="match status" value="1"/>
</dbReference>
<comment type="caution">
    <text evidence="9">The sequence shown here is derived from an EMBL/GenBank/DDBJ whole genome shotgun (WGS) entry which is preliminary data.</text>
</comment>
<keyword evidence="7" id="KW-0723">Serine/threonine-protein kinase</keyword>
<dbReference type="InterPro" id="IPR000719">
    <property type="entry name" value="Prot_kinase_dom"/>
</dbReference>
<accession>A0AAU9RHQ1</accession>
<evidence type="ECO:0000256" key="1">
    <source>
        <dbReference type="ARBA" id="ARBA00012513"/>
    </source>
</evidence>
<dbReference type="PANTHER" id="PTHR45621">
    <property type="entry name" value="OS01G0588500 PROTEIN-RELATED"/>
    <property type="match status" value="1"/>
</dbReference>
<evidence type="ECO:0000256" key="6">
    <source>
        <dbReference type="PROSITE-ProRule" id="PRU10141"/>
    </source>
</evidence>
<keyword evidence="5 6" id="KW-0067">ATP-binding</keyword>
<evidence type="ECO:0000256" key="7">
    <source>
        <dbReference type="RuleBase" id="RU000304"/>
    </source>
</evidence>